<accession>A0A482IVW1</accession>
<name>A0A482IVW1_9BURK</name>
<sequence>MPARMRWLCQGYRGMYIHVAAFEEPGEPIQTCAPGPKWRYRMAIRYTADRDDRIFFESFDEEDDYYTHTAAEQAALHYGRFAVDLIYGMA</sequence>
<evidence type="ECO:0000313" key="1">
    <source>
        <dbReference type="EMBL" id="QBP13108.1"/>
    </source>
</evidence>
<dbReference type="AlphaFoldDB" id="A0A482IVW1"/>
<reference evidence="1 2" key="1">
    <citation type="submission" date="2019-03" db="EMBL/GenBank/DDBJ databases">
        <title>Comparative insights into the high quality Complete genome sequence of highly metal resistant Cupriavidus metallidurans strain BS1 isolated from a gold-copper mine.</title>
        <authorList>
            <person name="Mazhar H.S."/>
            <person name="Rensing C."/>
        </authorList>
    </citation>
    <scope>NUCLEOTIDE SEQUENCE [LARGE SCALE GENOMIC DNA]</scope>
    <source>
        <strain evidence="1 2">BS1</strain>
    </source>
</reference>
<dbReference type="Proteomes" id="UP000253772">
    <property type="component" value="Chromosome c2"/>
</dbReference>
<proteinExistence type="predicted"/>
<dbReference type="EMBL" id="CP037901">
    <property type="protein sequence ID" value="QBP13108.1"/>
    <property type="molecule type" value="Genomic_DNA"/>
</dbReference>
<gene>
    <name evidence="1" type="ORF">DDF84_026050</name>
</gene>
<dbReference type="OrthoDB" id="8967026at2"/>
<protein>
    <submittedName>
        <fullName evidence="1">Uncharacterized protein</fullName>
    </submittedName>
</protein>
<organism evidence="1 2">
    <name type="scientific">Cupriavidus metallidurans</name>
    <dbReference type="NCBI Taxonomy" id="119219"/>
    <lineage>
        <taxon>Bacteria</taxon>
        <taxon>Pseudomonadati</taxon>
        <taxon>Pseudomonadota</taxon>
        <taxon>Betaproteobacteria</taxon>
        <taxon>Burkholderiales</taxon>
        <taxon>Burkholderiaceae</taxon>
        <taxon>Cupriavidus</taxon>
    </lineage>
</organism>
<evidence type="ECO:0000313" key="2">
    <source>
        <dbReference type="Proteomes" id="UP000253772"/>
    </source>
</evidence>